<dbReference type="InterPro" id="IPR038336">
    <property type="entry name" value="NET_sf"/>
</dbReference>
<protein>
    <recommendedName>
        <fullName evidence="9">Bromo domain-containing protein</fullName>
    </recommendedName>
</protein>
<feature type="domain" description="Bromo" evidence="6">
    <location>
        <begin position="42"/>
        <end position="114"/>
    </location>
</feature>
<dbReference type="SMART" id="SM00297">
    <property type="entry name" value="BROMO"/>
    <property type="match status" value="1"/>
</dbReference>
<dbReference type="EMBL" id="HACM01008689">
    <property type="protein sequence ID" value="CRZ09131.1"/>
    <property type="molecule type" value="Transcribed_RNA"/>
</dbReference>
<evidence type="ECO:0000256" key="5">
    <source>
        <dbReference type="SAM" id="MobiDB-lite"/>
    </source>
</evidence>
<dbReference type="AlphaFoldDB" id="A0A0H5R5I7"/>
<dbReference type="PROSITE" id="PS50014">
    <property type="entry name" value="BROMODOMAIN_2"/>
    <property type="match status" value="1"/>
</dbReference>
<accession>A0A0H5R5I7</accession>
<dbReference type="PROSITE" id="PS51525">
    <property type="entry name" value="NET"/>
    <property type="match status" value="1"/>
</dbReference>
<evidence type="ECO:0000259" key="7">
    <source>
        <dbReference type="PROSITE" id="PS51525"/>
    </source>
</evidence>
<dbReference type="Gene3D" id="1.20.920.10">
    <property type="entry name" value="Bromodomain-like"/>
    <property type="match status" value="1"/>
</dbReference>
<dbReference type="InterPro" id="IPR036427">
    <property type="entry name" value="Bromodomain-like_sf"/>
</dbReference>
<evidence type="ECO:0000256" key="2">
    <source>
        <dbReference type="ARBA" id="ARBA00023117"/>
    </source>
</evidence>
<evidence type="ECO:0000313" key="8">
    <source>
        <dbReference type="EMBL" id="CRZ09131.1"/>
    </source>
</evidence>
<feature type="region of interest" description="Disordered" evidence="5">
    <location>
        <begin position="134"/>
        <end position="165"/>
    </location>
</feature>
<feature type="compositionally biased region" description="Low complexity" evidence="5">
    <location>
        <begin position="141"/>
        <end position="155"/>
    </location>
</feature>
<dbReference type="Pfam" id="PF17035">
    <property type="entry name" value="BET"/>
    <property type="match status" value="1"/>
</dbReference>
<dbReference type="PANTHER" id="PTHR45926">
    <property type="entry name" value="OSJNBA0053K19.4 PROTEIN"/>
    <property type="match status" value="1"/>
</dbReference>
<proteinExistence type="predicted"/>
<evidence type="ECO:0000256" key="3">
    <source>
        <dbReference type="ARBA" id="ARBA00023163"/>
    </source>
</evidence>
<evidence type="ECO:0000259" key="6">
    <source>
        <dbReference type="PROSITE" id="PS50014"/>
    </source>
</evidence>
<feature type="region of interest" description="Disordered" evidence="5">
    <location>
        <begin position="1"/>
        <end position="27"/>
    </location>
</feature>
<keyword evidence="2 4" id="KW-0103">Bromodomain</keyword>
<feature type="domain" description="NET" evidence="7">
    <location>
        <begin position="161"/>
        <end position="244"/>
    </location>
</feature>
<dbReference type="Pfam" id="PF00439">
    <property type="entry name" value="Bromodomain"/>
    <property type="match status" value="1"/>
</dbReference>
<name>A0A0H5R5I7_9EUKA</name>
<keyword evidence="1" id="KW-0805">Transcription regulation</keyword>
<dbReference type="InterPro" id="IPR001487">
    <property type="entry name" value="Bromodomain"/>
</dbReference>
<sequence length="247" mass="26650">MSAVGGSGQNKKRKMSEGGGGGGSTVESDLVKTCMPILKFIASKPDAEPFLDPVDWEELGIPDYPEVIKVPMDLGTVKAKLEDGKYETENDFAADVRRVWDNAKKYNQPGSGIYVAADALSKLFDRRMQKVVVKKPTENGSPAASEAPAAPTPSAGQKKKKATTPSVVKQVTQADKVKFATLINQLTASQIGKVVDMISKACPDALNEEDEEDLEIEVDKIDRATLLSLNQFCEQSTTGSDAKKKKK</sequence>
<evidence type="ECO:0008006" key="9">
    <source>
        <dbReference type="Google" id="ProtNLM"/>
    </source>
</evidence>
<evidence type="ECO:0000256" key="4">
    <source>
        <dbReference type="PROSITE-ProRule" id="PRU00035"/>
    </source>
</evidence>
<dbReference type="PRINTS" id="PR00503">
    <property type="entry name" value="BROMODOMAIN"/>
</dbReference>
<dbReference type="SUPFAM" id="SSF47370">
    <property type="entry name" value="Bromodomain"/>
    <property type="match status" value="1"/>
</dbReference>
<evidence type="ECO:0000256" key="1">
    <source>
        <dbReference type="ARBA" id="ARBA00023015"/>
    </source>
</evidence>
<organism evidence="8">
    <name type="scientific">Spongospora subterranea</name>
    <dbReference type="NCBI Taxonomy" id="70186"/>
    <lineage>
        <taxon>Eukaryota</taxon>
        <taxon>Sar</taxon>
        <taxon>Rhizaria</taxon>
        <taxon>Endomyxa</taxon>
        <taxon>Phytomyxea</taxon>
        <taxon>Plasmodiophorida</taxon>
        <taxon>Plasmodiophoridae</taxon>
        <taxon>Spongospora</taxon>
    </lineage>
</organism>
<reference evidence="8" key="1">
    <citation type="submission" date="2015-04" db="EMBL/GenBank/DDBJ databases">
        <title>The genome sequence of the plant pathogenic Rhizarian Plasmodiophora brassicae reveals insights in its biotrophic life cycle and the origin of chitin synthesis.</title>
        <authorList>
            <person name="Schwelm A."/>
            <person name="Fogelqvist J."/>
            <person name="Knaust A."/>
            <person name="Julke S."/>
            <person name="Lilja T."/>
            <person name="Dhandapani V."/>
            <person name="Bonilla-Rosso G."/>
            <person name="Karlsson M."/>
            <person name="Shevchenko A."/>
            <person name="Choi S.R."/>
            <person name="Kim H.G."/>
            <person name="Park J.Y."/>
            <person name="Lim Y.P."/>
            <person name="Ludwig-Muller J."/>
            <person name="Dixelius C."/>
        </authorList>
    </citation>
    <scope>NUCLEOTIDE SEQUENCE</scope>
    <source>
        <tissue evidence="8">Potato root galls</tissue>
    </source>
</reference>
<dbReference type="InterPro" id="IPR027353">
    <property type="entry name" value="NET_dom"/>
</dbReference>
<keyword evidence="3" id="KW-0804">Transcription</keyword>
<dbReference type="Gene3D" id="1.20.1270.220">
    <property type="match status" value="1"/>
</dbReference>